<dbReference type="InterPro" id="IPR013740">
    <property type="entry name" value="Redoxin"/>
</dbReference>
<dbReference type="RefSeq" id="WP_354662921.1">
    <property type="nucleotide sequence ID" value="NZ_JBEXAC010000002.1"/>
</dbReference>
<dbReference type="EMBL" id="JBEXAC010000002">
    <property type="protein sequence ID" value="MET7000361.1"/>
    <property type="molecule type" value="Genomic_DNA"/>
</dbReference>
<keyword evidence="4" id="KW-1185">Reference proteome</keyword>
<evidence type="ECO:0000313" key="4">
    <source>
        <dbReference type="Proteomes" id="UP001549749"/>
    </source>
</evidence>
<comment type="caution">
    <text evidence="3">The sequence shown here is derived from an EMBL/GenBank/DDBJ whole genome shotgun (WGS) entry which is preliminary data.</text>
</comment>
<sequence length="441" mass="49745">MKKALLLIFFLGMLSAVKAQLPTPVPVGETVPDLVFKNISNYTSSSAKLSDFKGKLVILDFWSTGCPSCIAAFPKMEKLQKTFGESIQIILVNTHETEAKIREREVLTKRKIVFPDLPSVTGDSLLRYYFPYITVPHHVWIDATGKVLSITHGYNATVEHIEAALDGKALHMAAKVDPRNTDWENNGIVASFRGLSEKIQVYSAFMRHAPEIRGGIGLRKDSATAKVNRRYFINYPVLALYQYVFGLKYAGQKGTLGESIFRDKNRFVVEVKDTAVFLRPADRNLWDAWDEKYLFCYEMKVAPELTDAMPALMEKDINSYLGALFKVNGRVEKRKTKCWVLTTFKDTSLMVSKGERGATIINDSMYKVINSSFVYFSRVLNSKLSDTGFPVVDETGIKGNVDMQLNCNLKDIPKLKKELARYGIIMKAEERALDILVLSNI</sequence>
<dbReference type="InterPro" id="IPR050553">
    <property type="entry name" value="Thioredoxin_ResA/DsbE_sf"/>
</dbReference>
<dbReference type="PANTHER" id="PTHR42852">
    <property type="entry name" value="THIOL:DISULFIDE INTERCHANGE PROTEIN DSBE"/>
    <property type="match status" value="1"/>
</dbReference>
<dbReference type="Pfam" id="PF08534">
    <property type="entry name" value="Redoxin"/>
    <property type="match status" value="1"/>
</dbReference>
<feature type="signal peptide" evidence="1">
    <location>
        <begin position="1"/>
        <end position="19"/>
    </location>
</feature>
<feature type="chain" id="PRO_5046121808" evidence="1">
    <location>
        <begin position="20"/>
        <end position="441"/>
    </location>
</feature>
<protein>
    <submittedName>
        <fullName evidence="3">TlpA disulfide reductase family protein</fullName>
    </submittedName>
</protein>
<dbReference type="Gene3D" id="3.40.30.10">
    <property type="entry name" value="Glutaredoxin"/>
    <property type="match status" value="1"/>
</dbReference>
<evidence type="ECO:0000313" key="3">
    <source>
        <dbReference type="EMBL" id="MET7000361.1"/>
    </source>
</evidence>
<dbReference type="Pfam" id="PF12543">
    <property type="entry name" value="DUF3738"/>
    <property type="match status" value="1"/>
</dbReference>
<dbReference type="SUPFAM" id="SSF52833">
    <property type="entry name" value="Thioredoxin-like"/>
    <property type="match status" value="1"/>
</dbReference>
<dbReference type="InterPro" id="IPR036249">
    <property type="entry name" value="Thioredoxin-like_sf"/>
</dbReference>
<evidence type="ECO:0000256" key="1">
    <source>
        <dbReference type="SAM" id="SignalP"/>
    </source>
</evidence>
<organism evidence="3 4">
    <name type="scientific">Chitinophaga defluvii</name>
    <dbReference type="NCBI Taxonomy" id="3163343"/>
    <lineage>
        <taxon>Bacteria</taxon>
        <taxon>Pseudomonadati</taxon>
        <taxon>Bacteroidota</taxon>
        <taxon>Chitinophagia</taxon>
        <taxon>Chitinophagales</taxon>
        <taxon>Chitinophagaceae</taxon>
        <taxon>Chitinophaga</taxon>
    </lineage>
</organism>
<dbReference type="Proteomes" id="UP001549749">
    <property type="component" value="Unassembled WGS sequence"/>
</dbReference>
<accession>A0ABV2TBI7</accession>
<reference evidence="3 4" key="1">
    <citation type="submission" date="2024-06" db="EMBL/GenBank/DDBJ databases">
        <title>Chitinophaga defluvii sp. nov., isolated from municipal sewage.</title>
        <authorList>
            <person name="Zhang L."/>
        </authorList>
    </citation>
    <scope>NUCLEOTIDE SEQUENCE [LARGE SCALE GENOMIC DNA]</scope>
    <source>
        <strain evidence="3 4">H8</strain>
    </source>
</reference>
<dbReference type="PANTHER" id="PTHR42852:SF13">
    <property type="entry name" value="PROTEIN DIPZ"/>
    <property type="match status" value="1"/>
</dbReference>
<name>A0ABV2TBI7_9BACT</name>
<evidence type="ECO:0000259" key="2">
    <source>
        <dbReference type="PROSITE" id="PS51352"/>
    </source>
</evidence>
<dbReference type="PROSITE" id="PS51352">
    <property type="entry name" value="THIOREDOXIN_2"/>
    <property type="match status" value="1"/>
</dbReference>
<dbReference type="CDD" id="cd02966">
    <property type="entry name" value="TlpA_like_family"/>
    <property type="match status" value="1"/>
</dbReference>
<dbReference type="InterPro" id="IPR013766">
    <property type="entry name" value="Thioredoxin_domain"/>
</dbReference>
<proteinExistence type="predicted"/>
<gene>
    <name evidence="3" type="ORF">ABR189_23420</name>
</gene>
<dbReference type="InterPro" id="IPR017801">
    <property type="entry name" value="DUF3738"/>
</dbReference>
<feature type="domain" description="Thioredoxin" evidence="2">
    <location>
        <begin position="25"/>
        <end position="170"/>
    </location>
</feature>
<keyword evidence="1" id="KW-0732">Signal</keyword>